<comment type="caution">
    <text evidence="1">The sequence shown here is derived from an EMBL/GenBank/DDBJ whole genome shotgun (WGS) entry which is preliminary data.</text>
</comment>
<dbReference type="InterPro" id="IPR011990">
    <property type="entry name" value="TPR-like_helical_dom_sf"/>
</dbReference>
<dbReference type="AlphaFoldDB" id="A0A176RZB8"/>
<evidence type="ECO:0000313" key="2">
    <source>
        <dbReference type="Proteomes" id="UP000076962"/>
    </source>
</evidence>
<dbReference type="PATRIC" id="fig|1003181.4.peg.4324"/>
<dbReference type="Gene3D" id="1.25.40.10">
    <property type="entry name" value="Tetratricopeptide repeat domain"/>
    <property type="match status" value="1"/>
</dbReference>
<protein>
    <recommendedName>
        <fullName evidence="3">Sel1 repeat family protein</fullName>
    </recommendedName>
</protein>
<dbReference type="EMBL" id="LUTY01001920">
    <property type="protein sequence ID" value="OAD21037.1"/>
    <property type="molecule type" value="Genomic_DNA"/>
</dbReference>
<dbReference type="Proteomes" id="UP000076962">
    <property type="component" value="Unassembled WGS sequence"/>
</dbReference>
<reference evidence="1 2" key="1">
    <citation type="submission" date="2016-05" db="EMBL/GenBank/DDBJ databases">
        <title>Single-cell genome of chain-forming Candidatus Thiomargarita nelsonii and comparison to other large sulfur-oxidizing bacteria.</title>
        <authorList>
            <person name="Winkel M."/>
            <person name="Salman V."/>
            <person name="Woyke T."/>
            <person name="Schulz-Vogt H."/>
            <person name="Richter M."/>
            <person name="Flood B."/>
            <person name="Bailey J."/>
            <person name="Amann R."/>
            <person name="Mussmann M."/>
        </authorList>
    </citation>
    <scope>NUCLEOTIDE SEQUENCE [LARGE SCALE GENOMIC DNA]</scope>
    <source>
        <strain evidence="1 2">THI036</strain>
    </source>
</reference>
<organism evidence="1 2">
    <name type="scientific">Candidatus Thiomargarita nelsonii</name>
    <dbReference type="NCBI Taxonomy" id="1003181"/>
    <lineage>
        <taxon>Bacteria</taxon>
        <taxon>Pseudomonadati</taxon>
        <taxon>Pseudomonadota</taxon>
        <taxon>Gammaproteobacteria</taxon>
        <taxon>Thiotrichales</taxon>
        <taxon>Thiotrichaceae</taxon>
        <taxon>Thiomargarita</taxon>
    </lineage>
</organism>
<sequence>MMYDKGYGVTEDDQTAIKWYRKAAEQGHIDAFRSLKEINALDLTESD</sequence>
<gene>
    <name evidence="1" type="ORF">THIOM_003212</name>
</gene>
<proteinExistence type="predicted"/>
<keyword evidence="2" id="KW-1185">Reference proteome</keyword>
<accession>A0A176RZB8</accession>
<evidence type="ECO:0008006" key="3">
    <source>
        <dbReference type="Google" id="ProtNLM"/>
    </source>
</evidence>
<evidence type="ECO:0000313" key="1">
    <source>
        <dbReference type="EMBL" id="OAD21037.1"/>
    </source>
</evidence>
<dbReference type="InterPro" id="IPR006597">
    <property type="entry name" value="Sel1-like"/>
</dbReference>
<dbReference type="Pfam" id="PF08238">
    <property type="entry name" value="Sel1"/>
    <property type="match status" value="1"/>
</dbReference>
<name>A0A176RZB8_9GAMM</name>
<dbReference type="SUPFAM" id="SSF81901">
    <property type="entry name" value="HCP-like"/>
    <property type="match status" value="1"/>
</dbReference>